<sequence length="390" mass="45333">MIKKIIWVNFLHFYQPPTALNEIVIEATDKSYKRIISALKCNPKINFTLNITGCLLEKLADLGYSNLINDLKNLVSSGQIELTGSAAWHPLLALLPKQEIVRQIKINQKILQKYFGAKLKLKGFFIPEAAYGVKVAKIVKKLNYRWIMLDEISADIKSNQLDFSNLYIDKNSGLKILFRQRQDSKKYPPQTIFKLIEELKEKMVITATDAELYGLRHQDFSGTFEKLLKRPEIKTLTASEYLAGLSQSKKITLRASSWESTEKELKNNLPYFLWHNKKNKIQTMLWQLANLAISTVNKYPEDQNYSWARQHLDNGLASCTFWWASAHDFGLYGPISWNPDEIEKSANELIRSIRTLADPKTKQTKIKAEKLYIKIKQLIWHKHWNYHWGK</sequence>
<dbReference type="EMBL" id="PFAO01000034">
    <property type="protein sequence ID" value="PIT95339.1"/>
    <property type="molecule type" value="Genomic_DNA"/>
</dbReference>
<dbReference type="AlphaFoldDB" id="A0A2M6WR96"/>
<dbReference type="GO" id="GO:0005975">
    <property type="term" value="P:carbohydrate metabolic process"/>
    <property type="evidence" value="ECO:0007669"/>
    <property type="project" value="InterPro"/>
</dbReference>
<evidence type="ECO:0000313" key="5">
    <source>
        <dbReference type="Proteomes" id="UP000228964"/>
    </source>
</evidence>
<dbReference type="SUPFAM" id="SSF88713">
    <property type="entry name" value="Glycoside hydrolase/deacetylase"/>
    <property type="match status" value="1"/>
</dbReference>
<feature type="domain" description="Glycoside hydrolase family 57 N-terminal" evidence="3">
    <location>
        <begin position="25"/>
        <end position="247"/>
    </location>
</feature>
<reference evidence="5" key="1">
    <citation type="submission" date="2017-09" db="EMBL/GenBank/DDBJ databases">
        <title>Depth-based differentiation of microbial function through sediment-hosted aquifers and enrichment of novel symbionts in the deep terrestrial subsurface.</title>
        <authorList>
            <person name="Probst A.J."/>
            <person name="Ladd B."/>
            <person name="Jarett J.K."/>
            <person name="Geller-Mcgrath D.E."/>
            <person name="Sieber C.M.K."/>
            <person name="Emerson J.B."/>
            <person name="Anantharaman K."/>
            <person name="Thomas B.C."/>
            <person name="Malmstrom R."/>
            <person name="Stieglmeier M."/>
            <person name="Klingl A."/>
            <person name="Woyke T."/>
            <person name="Ryan C.M."/>
            <person name="Banfield J.F."/>
        </authorList>
    </citation>
    <scope>NUCLEOTIDE SEQUENCE [LARGE SCALE GENOMIC DNA]</scope>
</reference>
<evidence type="ECO:0000256" key="1">
    <source>
        <dbReference type="ARBA" id="ARBA00006821"/>
    </source>
</evidence>
<protein>
    <recommendedName>
        <fullName evidence="3">Glycoside hydrolase family 57 N-terminal domain-containing protein</fullName>
    </recommendedName>
</protein>
<dbReference type="Pfam" id="PF03065">
    <property type="entry name" value="Glyco_hydro_57"/>
    <property type="match status" value="1"/>
</dbReference>
<evidence type="ECO:0000256" key="2">
    <source>
        <dbReference type="ARBA" id="ARBA00023277"/>
    </source>
</evidence>
<evidence type="ECO:0000259" key="3">
    <source>
        <dbReference type="Pfam" id="PF03065"/>
    </source>
</evidence>
<gene>
    <name evidence="4" type="ORF">COT96_01515</name>
</gene>
<dbReference type="InterPro" id="IPR004300">
    <property type="entry name" value="Glyco_hydro_57_N"/>
</dbReference>
<dbReference type="Gene3D" id="3.20.110.20">
    <property type="match status" value="1"/>
</dbReference>
<accession>A0A2M6WR96</accession>
<organism evidence="4 5">
    <name type="scientific">Candidatus Falkowbacteria bacterium CG10_big_fil_rev_8_21_14_0_10_38_22</name>
    <dbReference type="NCBI Taxonomy" id="1974564"/>
    <lineage>
        <taxon>Bacteria</taxon>
        <taxon>Candidatus Falkowiibacteriota</taxon>
    </lineage>
</organism>
<proteinExistence type="inferred from homology"/>
<keyword evidence="2" id="KW-0119">Carbohydrate metabolism</keyword>
<dbReference type="PANTHER" id="PTHR36306">
    <property type="entry name" value="ALPHA-AMYLASE-RELATED-RELATED"/>
    <property type="match status" value="1"/>
</dbReference>
<comment type="similarity">
    <text evidence="1">Belongs to the glycosyl hydrolase 57 family.</text>
</comment>
<evidence type="ECO:0000313" key="4">
    <source>
        <dbReference type="EMBL" id="PIT95339.1"/>
    </source>
</evidence>
<dbReference type="PANTHER" id="PTHR36306:SF1">
    <property type="entry name" value="ALPHA-AMYLASE-RELATED"/>
    <property type="match status" value="1"/>
</dbReference>
<name>A0A2M6WR96_9BACT</name>
<comment type="caution">
    <text evidence="4">The sequence shown here is derived from an EMBL/GenBank/DDBJ whole genome shotgun (WGS) entry which is preliminary data.</text>
</comment>
<dbReference type="GO" id="GO:0003824">
    <property type="term" value="F:catalytic activity"/>
    <property type="evidence" value="ECO:0007669"/>
    <property type="project" value="InterPro"/>
</dbReference>
<dbReference type="Proteomes" id="UP000228964">
    <property type="component" value="Unassembled WGS sequence"/>
</dbReference>
<dbReference type="InterPro" id="IPR011330">
    <property type="entry name" value="Glyco_hydro/deAcase_b/a-brl"/>
</dbReference>
<dbReference type="InterPro" id="IPR052046">
    <property type="entry name" value="GH57_Enzymes"/>
</dbReference>